<gene>
    <name evidence="1" type="ORF">EV688_12011</name>
</gene>
<protein>
    <submittedName>
        <fullName evidence="1">Uncharacterized protein</fullName>
    </submittedName>
</protein>
<dbReference type="EMBL" id="SLWX01000020">
    <property type="protein sequence ID" value="TCO71857.1"/>
    <property type="molecule type" value="Genomic_DNA"/>
</dbReference>
<dbReference type="Proteomes" id="UP000294980">
    <property type="component" value="Unassembled WGS sequence"/>
</dbReference>
<comment type="caution">
    <text evidence="1">The sequence shown here is derived from an EMBL/GenBank/DDBJ whole genome shotgun (WGS) entry which is preliminary data.</text>
</comment>
<reference evidence="1 2" key="1">
    <citation type="submission" date="2019-03" db="EMBL/GenBank/DDBJ databases">
        <title>Genomic Encyclopedia of Type Strains, Phase IV (KMG-IV): sequencing the most valuable type-strain genomes for metagenomic binning, comparative biology and taxonomic classification.</title>
        <authorList>
            <person name="Goeker M."/>
        </authorList>
    </citation>
    <scope>NUCLEOTIDE SEQUENCE [LARGE SCALE GENOMIC DNA]</scope>
    <source>
        <strain evidence="1 2">DSM 23344</strain>
    </source>
</reference>
<accession>A0A4R2KHM3</accession>
<evidence type="ECO:0000313" key="2">
    <source>
        <dbReference type="Proteomes" id="UP000294980"/>
    </source>
</evidence>
<dbReference type="AlphaFoldDB" id="A0A4R2KHM3"/>
<name>A0A4R2KHM3_9GAMM</name>
<dbReference type="RefSeq" id="WP_117319456.1">
    <property type="nucleotide sequence ID" value="NZ_QQSW01000026.1"/>
</dbReference>
<organism evidence="1 2">
    <name type="scientific">Chromatocurvus halotolerans</name>
    <dbReference type="NCBI Taxonomy" id="1132028"/>
    <lineage>
        <taxon>Bacteria</taxon>
        <taxon>Pseudomonadati</taxon>
        <taxon>Pseudomonadota</taxon>
        <taxon>Gammaproteobacteria</taxon>
        <taxon>Cellvibrionales</taxon>
        <taxon>Halieaceae</taxon>
        <taxon>Chromatocurvus</taxon>
    </lineage>
</organism>
<keyword evidence="2" id="KW-1185">Reference proteome</keyword>
<evidence type="ECO:0000313" key="1">
    <source>
        <dbReference type="EMBL" id="TCO71857.1"/>
    </source>
</evidence>
<proteinExistence type="predicted"/>
<dbReference type="OrthoDB" id="5731309at2"/>
<sequence length="175" mass="19523">MTAMFERCTTEYIEAQDRLRLSAQLANGDTVVLWLTQRLLNRLVPHLIAWLERQTAGVSTIPSVRATQTEAIQGFAQQAAGAQMKGELPVQAQSALTSWLVDVVDVAPGEDAVVLTFKSEQTRQAAVKLPAQQLRQWLGIVYRQYQRGEWPTAVWPEWVKESGQLRGDPGGLVMH</sequence>